<accession>A0A6J5F1F6</accession>
<gene>
    <name evidence="1" type="ORF">LMG29739_05959</name>
</gene>
<evidence type="ECO:0000313" key="1">
    <source>
        <dbReference type="EMBL" id="CAB3771116.1"/>
    </source>
</evidence>
<keyword evidence="2" id="KW-1185">Reference proteome</keyword>
<reference evidence="1 2" key="1">
    <citation type="submission" date="2020-04" db="EMBL/GenBank/DDBJ databases">
        <authorList>
            <person name="De Canck E."/>
        </authorList>
    </citation>
    <scope>NUCLEOTIDE SEQUENCE [LARGE SCALE GENOMIC DNA]</scope>
    <source>
        <strain evidence="1 2">LMG 29739</strain>
    </source>
</reference>
<protein>
    <submittedName>
        <fullName evidence="1">Uncharacterized protein</fullName>
    </submittedName>
</protein>
<organism evidence="1 2">
    <name type="scientific">Paraburkholderia solisilvae</name>
    <dbReference type="NCBI Taxonomy" id="624376"/>
    <lineage>
        <taxon>Bacteria</taxon>
        <taxon>Pseudomonadati</taxon>
        <taxon>Pseudomonadota</taxon>
        <taxon>Betaproteobacteria</taxon>
        <taxon>Burkholderiales</taxon>
        <taxon>Burkholderiaceae</taxon>
        <taxon>Paraburkholderia</taxon>
    </lineage>
</organism>
<evidence type="ECO:0000313" key="2">
    <source>
        <dbReference type="Proteomes" id="UP000494329"/>
    </source>
</evidence>
<dbReference type="Proteomes" id="UP000494329">
    <property type="component" value="Unassembled WGS sequence"/>
</dbReference>
<proteinExistence type="predicted"/>
<name>A0A6J5F1F6_9BURK</name>
<sequence length="54" mass="6035">MRAPDNTVGRTDGLRCAAMCGGRPCMTGEFAKVPETTMRQRRRHGCQAFAYRNT</sequence>
<dbReference type="AlphaFoldDB" id="A0A6J5F1F6"/>
<dbReference type="EMBL" id="CADIKF010000076">
    <property type="protein sequence ID" value="CAB3771116.1"/>
    <property type="molecule type" value="Genomic_DNA"/>
</dbReference>